<evidence type="ECO:0000256" key="5">
    <source>
        <dbReference type="ARBA" id="ARBA00022553"/>
    </source>
</evidence>
<keyword evidence="7" id="KW-0805">Transcription regulation</keyword>
<dbReference type="PANTHER" id="PTHR31169">
    <property type="entry name" value="OS05G0300700 PROTEIN"/>
    <property type="match status" value="1"/>
</dbReference>
<feature type="region of interest" description="Disordered" evidence="10">
    <location>
        <begin position="1"/>
        <end position="51"/>
    </location>
</feature>
<sequence length="589" mass="63667">MAIKRKAPGTEGEAKVEAPDRDAPAPTQGTEAPKQKKKRTADPGVRVQGGRIYDSKTGTTCHQCRQKTVEVKAKCQACTLWWCPACLLNRYGEEVAKVNQVAGWSCPRCRDICNCSNCRKKRGLAATGILAGMSKAAGFSSVSDLLQKNPDAKRPPSAPLDPIQPTDKKAPKKAQGTKQPVADKGQAQAQQTDLIEDAQLPPSKKSMPAGVPVRVHKPKVKSARWPRAWPASMDLPDDCCPGDLVEVLETLQVFGEQMRIPVDVLACAAAELLQPYDPAEPRACSRDSPVALIHMRLLDLVRQDWGIRESVGQQGWQGIMRQYLRQDRQEAAKLAAELASAAPATPASMRKQTRSCTQGGEAAGAVLSPVVGSEEADEGQKEDPLMAYPEGGYWALAPGCRLRMLRALCCDALDTAIIRQRIDDSFDAVAAKEKRAREKAAASRREAKEARQKQRDKEIALLLAGGSAGGLTVAEQRDLLQRAQEEMDAAEPKVTETDSGASALPAAVRIMPLGEDRRGALYWKLHCSPVLAGCEAAVLTAQQWVSVNADKWAVQKDAAAIRAALDCRGQKENLLLRSLQATFALPAVT</sequence>
<evidence type="ECO:0000256" key="9">
    <source>
        <dbReference type="ARBA" id="ARBA00023242"/>
    </source>
</evidence>
<dbReference type="Pfam" id="PF10497">
    <property type="entry name" value="zf-4CXXC_R1"/>
    <property type="match status" value="1"/>
</dbReference>
<feature type="domain" description="WHIM1" evidence="12">
    <location>
        <begin position="390"/>
        <end position="420"/>
    </location>
</feature>
<dbReference type="Pfam" id="PF15612">
    <property type="entry name" value="WHIM1"/>
    <property type="match status" value="1"/>
</dbReference>
<name>A0ABP1FUG7_9CHLO</name>
<evidence type="ECO:0000259" key="12">
    <source>
        <dbReference type="Pfam" id="PF15612"/>
    </source>
</evidence>
<evidence type="ECO:0000313" key="13">
    <source>
        <dbReference type="EMBL" id="CAL5221127.1"/>
    </source>
</evidence>
<keyword evidence="3" id="KW-0963">Cytoplasm</keyword>
<proteinExistence type="predicted"/>
<evidence type="ECO:0000259" key="11">
    <source>
        <dbReference type="Pfam" id="PF10497"/>
    </source>
</evidence>
<dbReference type="InterPro" id="IPR028942">
    <property type="entry name" value="WHIM1_dom"/>
</dbReference>
<feature type="region of interest" description="Disordered" evidence="10">
    <location>
        <begin position="146"/>
        <end position="212"/>
    </location>
</feature>
<comment type="subcellular location">
    <subcellularLocation>
        <location evidence="2">Cytoplasm</location>
    </subcellularLocation>
    <subcellularLocation>
        <location evidence="1">Nucleus</location>
    </subcellularLocation>
</comment>
<comment type="caution">
    <text evidence="13">The sequence shown here is derived from an EMBL/GenBank/DDBJ whole genome shotgun (WGS) entry which is preliminary data.</text>
</comment>
<evidence type="ECO:0000256" key="4">
    <source>
        <dbReference type="ARBA" id="ARBA00022499"/>
    </source>
</evidence>
<evidence type="ECO:0000256" key="2">
    <source>
        <dbReference type="ARBA" id="ARBA00004496"/>
    </source>
</evidence>
<feature type="compositionally biased region" description="Basic and acidic residues" evidence="10">
    <location>
        <begin position="12"/>
        <end position="23"/>
    </location>
</feature>
<evidence type="ECO:0000313" key="14">
    <source>
        <dbReference type="Proteomes" id="UP001497392"/>
    </source>
</evidence>
<evidence type="ECO:0000256" key="10">
    <source>
        <dbReference type="SAM" id="MobiDB-lite"/>
    </source>
</evidence>
<keyword evidence="8" id="KW-0804">Transcription</keyword>
<evidence type="ECO:0000256" key="1">
    <source>
        <dbReference type="ARBA" id="ARBA00004123"/>
    </source>
</evidence>
<keyword evidence="4" id="KW-1017">Isopeptide bond</keyword>
<feature type="domain" description="Zinc-finger" evidence="11">
    <location>
        <begin position="53"/>
        <end position="146"/>
    </location>
</feature>
<keyword evidence="6" id="KW-0832">Ubl conjugation</keyword>
<dbReference type="Proteomes" id="UP001497392">
    <property type="component" value="Unassembled WGS sequence"/>
</dbReference>
<accession>A0ABP1FUG7</accession>
<protein>
    <submittedName>
        <fullName evidence="13">G3263 protein</fullName>
    </submittedName>
</protein>
<dbReference type="InterPro" id="IPR040221">
    <property type="entry name" value="CDCA7/CDA7L"/>
</dbReference>
<reference evidence="13 14" key="1">
    <citation type="submission" date="2024-06" db="EMBL/GenBank/DDBJ databases">
        <authorList>
            <person name="Kraege A."/>
            <person name="Thomma B."/>
        </authorList>
    </citation>
    <scope>NUCLEOTIDE SEQUENCE [LARGE SCALE GENOMIC DNA]</scope>
</reference>
<evidence type="ECO:0000256" key="7">
    <source>
        <dbReference type="ARBA" id="ARBA00023015"/>
    </source>
</evidence>
<evidence type="ECO:0000256" key="6">
    <source>
        <dbReference type="ARBA" id="ARBA00022843"/>
    </source>
</evidence>
<keyword evidence="14" id="KW-1185">Reference proteome</keyword>
<evidence type="ECO:0000256" key="8">
    <source>
        <dbReference type="ARBA" id="ARBA00023163"/>
    </source>
</evidence>
<keyword evidence="9" id="KW-0539">Nucleus</keyword>
<gene>
    <name evidence="13" type="primary">g3263</name>
    <name evidence="13" type="ORF">VP750_LOCUS2786</name>
</gene>
<organism evidence="13 14">
    <name type="scientific">Coccomyxa viridis</name>
    <dbReference type="NCBI Taxonomy" id="1274662"/>
    <lineage>
        <taxon>Eukaryota</taxon>
        <taxon>Viridiplantae</taxon>
        <taxon>Chlorophyta</taxon>
        <taxon>core chlorophytes</taxon>
        <taxon>Trebouxiophyceae</taxon>
        <taxon>Trebouxiophyceae incertae sedis</taxon>
        <taxon>Coccomyxaceae</taxon>
        <taxon>Coccomyxa</taxon>
    </lineage>
</organism>
<keyword evidence="5" id="KW-0597">Phosphoprotein</keyword>
<dbReference type="EMBL" id="CAXHTA020000005">
    <property type="protein sequence ID" value="CAL5221127.1"/>
    <property type="molecule type" value="Genomic_DNA"/>
</dbReference>
<dbReference type="PANTHER" id="PTHR31169:SF8">
    <property type="entry name" value="ZINC-FINGER DOMAIN OF MONOAMINE-OXIDASE A REPRESSOR R1 PROTEIN"/>
    <property type="match status" value="1"/>
</dbReference>
<evidence type="ECO:0000256" key="3">
    <source>
        <dbReference type="ARBA" id="ARBA00022490"/>
    </source>
</evidence>
<dbReference type="InterPro" id="IPR018866">
    <property type="entry name" value="Znf-4CXXC_R1"/>
</dbReference>